<gene>
    <name evidence="1" type="ORF">AAFF_G00161800</name>
</gene>
<dbReference type="Proteomes" id="UP001221898">
    <property type="component" value="Unassembled WGS sequence"/>
</dbReference>
<accession>A0AAD7RN13</accession>
<proteinExistence type="predicted"/>
<sequence length="66" mass="7207">MGDELCALCESPLQTGTICLWLRDVLSAQRELPGLSGLCHVKPRLGMDFQSSIAVNQLANRCGRFS</sequence>
<protein>
    <submittedName>
        <fullName evidence="1">Uncharacterized protein</fullName>
    </submittedName>
</protein>
<reference evidence="1" key="1">
    <citation type="journal article" date="2023" name="Science">
        <title>Genome structures resolve the early diversification of teleost fishes.</title>
        <authorList>
            <person name="Parey E."/>
            <person name="Louis A."/>
            <person name="Montfort J."/>
            <person name="Bouchez O."/>
            <person name="Roques C."/>
            <person name="Iampietro C."/>
            <person name="Lluch J."/>
            <person name="Castinel A."/>
            <person name="Donnadieu C."/>
            <person name="Desvignes T."/>
            <person name="Floi Bucao C."/>
            <person name="Jouanno E."/>
            <person name="Wen M."/>
            <person name="Mejri S."/>
            <person name="Dirks R."/>
            <person name="Jansen H."/>
            <person name="Henkel C."/>
            <person name="Chen W.J."/>
            <person name="Zahm M."/>
            <person name="Cabau C."/>
            <person name="Klopp C."/>
            <person name="Thompson A.W."/>
            <person name="Robinson-Rechavi M."/>
            <person name="Braasch I."/>
            <person name="Lecointre G."/>
            <person name="Bobe J."/>
            <person name="Postlethwait J.H."/>
            <person name="Berthelot C."/>
            <person name="Roest Crollius H."/>
            <person name="Guiguen Y."/>
        </authorList>
    </citation>
    <scope>NUCLEOTIDE SEQUENCE</scope>
    <source>
        <strain evidence="1">NC1722</strain>
    </source>
</reference>
<dbReference type="EMBL" id="JAINUG010000219">
    <property type="protein sequence ID" value="KAJ8387003.1"/>
    <property type="molecule type" value="Genomic_DNA"/>
</dbReference>
<dbReference type="AlphaFoldDB" id="A0AAD7RN13"/>
<evidence type="ECO:0000313" key="2">
    <source>
        <dbReference type="Proteomes" id="UP001221898"/>
    </source>
</evidence>
<comment type="caution">
    <text evidence="1">The sequence shown here is derived from an EMBL/GenBank/DDBJ whole genome shotgun (WGS) entry which is preliminary data.</text>
</comment>
<keyword evidence="2" id="KW-1185">Reference proteome</keyword>
<evidence type="ECO:0000313" key="1">
    <source>
        <dbReference type="EMBL" id="KAJ8387003.1"/>
    </source>
</evidence>
<name>A0AAD7RN13_9TELE</name>
<organism evidence="1 2">
    <name type="scientific">Aldrovandia affinis</name>
    <dbReference type="NCBI Taxonomy" id="143900"/>
    <lineage>
        <taxon>Eukaryota</taxon>
        <taxon>Metazoa</taxon>
        <taxon>Chordata</taxon>
        <taxon>Craniata</taxon>
        <taxon>Vertebrata</taxon>
        <taxon>Euteleostomi</taxon>
        <taxon>Actinopterygii</taxon>
        <taxon>Neopterygii</taxon>
        <taxon>Teleostei</taxon>
        <taxon>Notacanthiformes</taxon>
        <taxon>Halosauridae</taxon>
        <taxon>Aldrovandia</taxon>
    </lineage>
</organism>